<dbReference type="Proteomes" id="UP000596977">
    <property type="component" value="Unassembled WGS sequence"/>
</dbReference>
<dbReference type="SUPFAM" id="SSF53850">
    <property type="entry name" value="Periplasmic binding protein-like II"/>
    <property type="match status" value="1"/>
</dbReference>
<evidence type="ECO:0000256" key="3">
    <source>
        <dbReference type="ARBA" id="ARBA00022448"/>
    </source>
</evidence>
<reference evidence="10 11" key="1">
    <citation type="journal article" date="2014" name="Int. J. Syst. Evol. Microbiol.">
        <title>Complete genome sequence of Corynebacterium casei LMG S-19264T (=DSM 44701T), isolated from a smear-ripened cheese.</title>
        <authorList>
            <consortium name="US DOE Joint Genome Institute (JGI-PGF)"/>
            <person name="Walter F."/>
            <person name="Albersmeier A."/>
            <person name="Kalinowski J."/>
            <person name="Ruckert C."/>
        </authorList>
    </citation>
    <scope>NUCLEOTIDE SEQUENCE [LARGE SCALE GENOMIC DNA]</scope>
    <source>
        <strain evidence="10 11">CGMCC 1.15896</strain>
    </source>
</reference>
<dbReference type="AlphaFoldDB" id="A0A916VY07"/>
<dbReference type="EMBL" id="BMKB01000003">
    <property type="protein sequence ID" value="GGA51506.1"/>
    <property type="molecule type" value="Genomic_DNA"/>
</dbReference>
<feature type="signal peptide" evidence="9">
    <location>
        <begin position="1"/>
        <end position="24"/>
    </location>
</feature>
<dbReference type="PANTHER" id="PTHR43649">
    <property type="entry name" value="ARABINOSE-BINDING PROTEIN-RELATED"/>
    <property type="match status" value="1"/>
</dbReference>
<sequence length="416" mass="45313">MNRFVLVGAVSAAALLGSTAISNAASVEVMHWWTSGGEQAAVSVFAEEFEALESGHTWIDTAIAGGDASRSATLQRILGGDAPGAAQFNISRQFEELAEAGLLLDLTDLAEAEGWRDFIRPDAILDVCEFDGRIYCVPVNIHSWQWGWASVPAFEAAGLEVPTNLEDFVAAIPALQEAGIIPLAIGGEPWQHNGALGVTLMSVMGLEGHLRLYRDRDADYARSEEVARGLEIWREMTATIDDGAANRNWNDTTNLVITDQAALQIMGDWARGEFALAGLEAGVDYECLPGPSDDPYLDTGGDIFLFPKQNDPEVEAAQLEMASMMVNPRVQALFNNAKGSLPVRDDVDFSLADACMRKGLEILSNPDRVFQGAGFYMLEDDVQRLNDLWVEFSFNRDMSIEEAQERFANIIATAAE</sequence>
<name>A0A916VY07_9HYPH</name>
<evidence type="ECO:0000256" key="1">
    <source>
        <dbReference type="ARBA" id="ARBA00004418"/>
    </source>
</evidence>
<dbReference type="PANTHER" id="PTHR43649:SF28">
    <property type="entry name" value="BINDING PROTEIN COMPONENT OF ABC SUGAR TRANSPORTER-RELATED"/>
    <property type="match status" value="1"/>
</dbReference>
<evidence type="ECO:0000256" key="8">
    <source>
        <dbReference type="ARBA" id="ARBA00049753"/>
    </source>
</evidence>
<evidence type="ECO:0000256" key="6">
    <source>
        <dbReference type="ARBA" id="ARBA00022764"/>
    </source>
</evidence>
<proteinExistence type="inferred from homology"/>
<keyword evidence="5 9" id="KW-0732">Signal</keyword>
<evidence type="ECO:0000256" key="4">
    <source>
        <dbReference type="ARBA" id="ARBA00022597"/>
    </source>
</evidence>
<dbReference type="RefSeq" id="WP_127071182.1">
    <property type="nucleotide sequence ID" value="NZ_BMKB01000003.1"/>
</dbReference>
<comment type="similarity">
    <text evidence="2">Belongs to the bacterial solute-binding protein 1 family.</text>
</comment>
<comment type="subcellular location">
    <subcellularLocation>
        <location evidence="1">Periplasm</location>
    </subcellularLocation>
</comment>
<evidence type="ECO:0000256" key="5">
    <source>
        <dbReference type="ARBA" id="ARBA00022729"/>
    </source>
</evidence>
<dbReference type="InterPro" id="IPR006059">
    <property type="entry name" value="SBP"/>
</dbReference>
<evidence type="ECO:0000313" key="11">
    <source>
        <dbReference type="Proteomes" id="UP000596977"/>
    </source>
</evidence>
<organism evidence="10 11">
    <name type="scientific">Pelagibacterium lentulum</name>
    <dbReference type="NCBI Taxonomy" id="2029865"/>
    <lineage>
        <taxon>Bacteria</taxon>
        <taxon>Pseudomonadati</taxon>
        <taxon>Pseudomonadota</taxon>
        <taxon>Alphaproteobacteria</taxon>
        <taxon>Hyphomicrobiales</taxon>
        <taxon>Devosiaceae</taxon>
        <taxon>Pelagibacterium</taxon>
    </lineage>
</organism>
<dbReference type="OrthoDB" id="9798191at2"/>
<comment type="caution">
    <text evidence="10">The sequence shown here is derived from an EMBL/GenBank/DDBJ whole genome shotgun (WGS) entry which is preliminary data.</text>
</comment>
<comment type="function">
    <text evidence="7">Part of a binding-protein-dependent transport system for a sugar.</text>
</comment>
<keyword evidence="6" id="KW-0574">Periplasm</keyword>
<keyword evidence="3" id="KW-0813">Transport</keyword>
<dbReference type="InterPro" id="IPR050490">
    <property type="entry name" value="Bact_solute-bd_prot1"/>
</dbReference>
<evidence type="ECO:0000256" key="2">
    <source>
        <dbReference type="ARBA" id="ARBA00008520"/>
    </source>
</evidence>
<protein>
    <recommendedName>
        <fullName evidence="8">Probable sugar-binding periplasmic protein</fullName>
    </recommendedName>
</protein>
<evidence type="ECO:0000256" key="9">
    <source>
        <dbReference type="SAM" id="SignalP"/>
    </source>
</evidence>
<gene>
    <name evidence="10" type="ORF">GCM10011499_21940</name>
</gene>
<accession>A0A916VY07</accession>
<feature type="chain" id="PRO_5037760299" description="Probable sugar-binding periplasmic protein" evidence="9">
    <location>
        <begin position="25"/>
        <end position="416"/>
    </location>
</feature>
<dbReference type="Pfam" id="PF01547">
    <property type="entry name" value="SBP_bac_1"/>
    <property type="match status" value="1"/>
</dbReference>
<dbReference type="GO" id="GO:0042597">
    <property type="term" value="C:periplasmic space"/>
    <property type="evidence" value="ECO:0007669"/>
    <property type="project" value="UniProtKB-SubCell"/>
</dbReference>
<keyword evidence="11" id="KW-1185">Reference proteome</keyword>
<evidence type="ECO:0000256" key="7">
    <source>
        <dbReference type="ARBA" id="ARBA00049629"/>
    </source>
</evidence>
<evidence type="ECO:0000313" key="10">
    <source>
        <dbReference type="EMBL" id="GGA51506.1"/>
    </source>
</evidence>
<dbReference type="Gene3D" id="3.40.190.10">
    <property type="entry name" value="Periplasmic binding protein-like II"/>
    <property type="match status" value="2"/>
</dbReference>
<keyword evidence="4" id="KW-0762">Sugar transport</keyword>